<dbReference type="SUPFAM" id="SSF52540">
    <property type="entry name" value="P-loop containing nucleoside triphosphate hydrolases"/>
    <property type="match status" value="1"/>
</dbReference>
<name>A0A420XRN6_9ACTN</name>
<comment type="caution">
    <text evidence="2">The sequence shown here is derived from an EMBL/GenBank/DDBJ whole genome shotgun (WGS) entry which is preliminary data.</text>
</comment>
<gene>
    <name evidence="2" type="ORF">CLV35_1187</name>
</gene>
<dbReference type="PANTHER" id="PTHR11070">
    <property type="entry name" value="UVRD / RECB / PCRA DNA HELICASE FAMILY MEMBER"/>
    <property type="match status" value="1"/>
</dbReference>
<dbReference type="Gene3D" id="3.40.50.300">
    <property type="entry name" value="P-loop containing nucleotide triphosphate hydrolases"/>
    <property type="match status" value="2"/>
</dbReference>
<keyword evidence="3" id="KW-1185">Reference proteome</keyword>
<proteinExistence type="predicted"/>
<sequence length="544" mass="60908">MPRCLPEHPNFTTTSEKVAWEAVRAALGPDDVLVSNLRITDETQDYEADLVVILPGFGTVVVEVKGGNVYHDGQNWRTTARDAPIDPVNQALRAKHALQRYLSRDPRWGRGRTRMAHMVCFPFTDLPQGFRRPNAPRYMMLDRGNLTADPGEWLRQVLRRQDSENPEPDHDTVADIVEILAGRMLPQPSLLAEMREREAQVELLTERQAVIIGALGLLPRVEVLGGAGSGKTWLAVEQAKRLAKDGKRVALVCYSRGLAAFMDRRVATFDRRHRPAYVGTFHDLGLQWGAQPGADDDSDYWERRLSQEMLERAAEQKKGRLFDAIIVDEAQDFADSWWPALLAGLKDEEQGRLFVFADEGQRVFARQGRAPVSLVPIMLEENLRNTKPIARTFGSLTSLPMRTRGGEGAPVRFVSCSAEDALSVADDQIDVLLEEGWSPEHVALLTTGKRHPEQTERQAAGQKEYWESFWDKDQVFYGHVLGFKGLERPAVVLALNGFGKDRAKEKLYVALSRARDLLVVCGDPKDISEIGGESVLRSISTPVK</sequence>
<dbReference type="GO" id="GO:0000725">
    <property type="term" value="P:recombinational repair"/>
    <property type="evidence" value="ECO:0007669"/>
    <property type="project" value="TreeGrafter"/>
</dbReference>
<dbReference type="Proteomes" id="UP000281955">
    <property type="component" value="Unassembled WGS sequence"/>
</dbReference>
<dbReference type="InParanoid" id="A0A420XRN6"/>
<protein>
    <submittedName>
        <fullName evidence="2">AAA domain-containing protein</fullName>
    </submittedName>
</protein>
<dbReference type="InterPro" id="IPR011528">
    <property type="entry name" value="NERD"/>
</dbReference>
<organism evidence="2 3">
    <name type="scientific">Motilibacter peucedani</name>
    <dbReference type="NCBI Taxonomy" id="598650"/>
    <lineage>
        <taxon>Bacteria</taxon>
        <taxon>Bacillati</taxon>
        <taxon>Actinomycetota</taxon>
        <taxon>Actinomycetes</taxon>
        <taxon>Motilibacterales</taxon>
        <taxon>Motilibacteraceae</taxon>
        <taxon>Motilibacter</taxon>
    </lineage>
</organism>
<dbReference type="InterPro" id="IPR000212">
    <property type="entry name" value="DNA_helicase_UvrD/REP"/>
</dbReference>
<dbReference type="Pfam" id="PF13245">
    <property type="entry name" value="AAA_19"/>
    <property type="match status" value="1"/>
</dbReference>
<evidence type="ECO:0000259" key="1">
    <source>
        <dbReference type="Pfam" id="PF08378"/>
    </source>
</evidence>
<dbReference type="PANTHER" id="PTHR11070:SF2">
    <property type="entry name" value="ATP-DEPENDENT DNA HELICASE SRS2"/>
    <property type="match status" value="1"/>
</dbReference>
<dbReference type="GO" id="GO:0005829">
    <property type="term" value="C:cytosol"/>
    <property type="evidence" value="ECO:0007669"/>
    <property type="project" value="TreeGrafter"/>
</dbReference>
<accession>A0A420XRN6</accession>
<dbReference type="GO" id="GO:0003677">
    <property type="term" value="F:DNA binding"/>
    <property type="evidence" value="ECO:0007669"/>
    <property type="project" value="InterPro"/>
</dbReference>
<dbReference type="Pfam" id="PF08378">
    <property type="entry name" value="NERD"/>
    <property type="match status" value="1"/>
</dbReference>
<dbReference type="RefSeq" id="WP_121192531.1">
    <property type="nucleotide sequence ID" value="NZ_RBWV01000010.1"/>
</dbReference>
<dbReference type="GO" id="GO:0005524">
    <property type="term" value="F:ATP binding"/>
    <property type="evidence" value="ECO:0007669"/>
    <property type="project" value="InterPro"/>
</dbReference>
<dbReference type="EMBL" id="RBWV01000010">
    <property type="protein sequence ID" value="RKS77500.1"/>
    <property type="molecule type" value="Genomic_DNA"/>
</dbReference>
<dbReference type="OrthoDB" id="4509614at2"/>
<dbReference type="InterPro" id="IPR027417">
    <property type="entry name" value="P-loop_NTPase"/>
</dbReference>
<feature type="domain" description="NERD" evidence="1">
    <location>
        <begin position="20"/>
        <end position="122"/>
    </location>
</feature>
<dbReference type="AlphaFoldDB" id="A0A420XRN6"/>
<evidence type="ECO:0000313" key="3">
    <source>
        <dbReference type="Proteomes" id="UP000281955"/>
    </source>
</evidence>
<evidence type="ECO:0000313" key="2">
    <source>
        <dbReference type="EMBL" id="RKS77500.1"/>
    </source>
</evidence>
<dbReference type="GO" id="GO:0043138">
    <property type="term" value="F:3'-5' DNA helicase activity"/>
    <property type="evidence" value="ECO:0007669"/>
    <property type="project" value="TreeGrafter"/>
</dbReference>
<reference evidence="2 3" key="1">
    <citation type="submission" date="2018-10" db="EMBL/GenBank/DDBJ databases">
        <title>Genomic Encyclopedia of Archaeal and Bacterial Type Strains, Phase II (KMG-II): from individual species to whole genera.</title>
        <authorList>
            <person name="Goeker M."/>
        </authorList>
    </citation>
    <scope>NUCLEOTIDE SEQUENCE [LARGE SCALE GENOMIC DNA]</scope>
    <source>
        <strain evidence="2 3">RP-AC37</strain>
    </source>
</reference>